<keyword evidence="3" id="KW-1185">Reference proteome</keyword>
<feature type="region of interest" description="Disordered" evidence="1">
    <location>
        <begin position="108"/>
        <end position="142"/>
    </location>
</feature>
<gene>
    <name evidence="2" type="ORF">GQX73_g5303</name>
</gene>
<dbReference type="EMBL" id="WUBL01000054">
    <property type="protein sequence ID" value="KAF2968251.1"/>
    <property type="molecule type" value="Genomic_DNA"/>
</dbReference>
<dbReference type="InParanoid" id="A0A7C8MSB6"/>
<dbReference type="AlphaFoldDB" id="A0A7C8MSB6"/>
<comment type="caution">
    <text evidence="2">The sequence shown here is derived from an EMBL/GenBank/DDBJ whole genome shotgun (WGS) entry which is preliminary data.</text>
</comment>
<organism evidence="2 3">
    <name type="scientific">Xylaria multiplex</name>
    <dbReference type="NCBI Taxonomy" id="323545"/>
    <lineage>
        <taxon>Eukaryota</taxon>
        <taxon>Fungi</taxon>
        <taxon>Dikarya</taxon>
        <taxon>Ascomycota</taxon>
        <taxon>Pezizomycotina</taxon>
        <taxon>Sordariomycetes</taxon>
        <taxon>Xylariomycetidae</taxon>
        <taxon>Xylariales</taxon>
        <taxon>Xylariaceae</taxon>
        <taxon>Xylaria</taxon>
    </lineage>
</organism>
<evidence type="ECO:0000256" key="1">
    <source>
        <dbReference type="SAM" id="MobiDB-lite"/>
    </source>
</evidence>
<accession>A0A7C8MSB6</accession>
<reference evidence="2 3" key="1">
    <citation type="submission" date="2019-12" db="EMBL/GenBank/DDBJ databases">
        <title>Draft genome sequence of the ascomycete Xylaria multiplex DSM 110363.</title>
        <authorList>
            <person name="Buettner E."/>
            <person name="Kellner H."/>
        </authorList>
    </citation>
    <scope>NUCLEOTIDE SEQUENCE [LARGE SCALE GENOMIC DNA]</scope>
    <source>
        <strain evidence="2 3">DSM 110363</strain>
    </source>
</reference>
<feature type="compositionally biased region" description="Polar residues" evidence="1">
    <location>
        <begin position="108"/>
        <end position="125"/>
    </location>
</feature>
<protein>
    <submittedName>
        <fullName evidence="2">Uncharacterized protein</fullName>
    </submittedName>
</protein>
<sequence>MAAASQAPLKTERPKRAPTAEGTNDFPPEHKLTESSHGEPVSKRDSSKNSYPPSLGYVYEPNGQPRQFYEGSLALPRPYNCCCGCHERRESNRLQNRGSTFNLKKCWTTQGTSSQPRSQKENQSLVGRESKPDVASNNEDDPVWHALSWQPSLQYEWAERFYE</sequence>
<dbReference type="Proteomes" id="UP000481858">
    <property type="component" value="Unassembled WGS sequence"/>
</dbReference>
<evidence type="ECO:0000313" key="2">
    <source>
        <dbReference type="EMBL" id="KAF2968251.1"/>
    </source>
</evidence>
<evidence type="ECO:0000313" key="3">
    <source>
        <dbReference type="Proteomes" id="UP000481858"/>
    </source>
</evidence>
<feature type="region of interest" description="Disordered" evidence="1">
    <location>
        <begin position="1"/>
        <end position="67"/>
    </location>
</feature>
<name>A0A7C8MSB6_9PEZI</name>
<proteinExistence type="predicted"/>
<feature type="compositionally biased region" description="Basic and acidic residues" evidence="1">
    <location>
        <begin position="27"/>
        <end position="47"/>
    </location>
</feature>